<protein>
    <submittedName>
        <fullName evidence="1">Phospholipase</fullName>
    </submittedName>
</protein>
<dbReference type="Proteomes" id="UP000241591">
    <property type="component" value="Segment"/>
</dbReference>
<dbReference type="CDD" id="cd14737">
    <property type="entry name" value="PAAR_1"/>
    <property type="match status" value="1"/>
</dbReference>
<evidence type="ECO:0000313" key="2">
    <source>
        <dbReference type="Proteomes" id="UP000241591"/>
    </source>
</evidence>
<gene>
    <name evidence="1" type="ORF">C030809_081</name>
</gene>
<name>A0A1D8KGS2_9CAUD</name>
<dbReference type="EMBL" id="KU686194">
    <property type="protein sequence ID" value="AOV57836.1"/>
    <property type="molecule type" value="Genomic_DNA"/>
</dbReference>
<accession>A0A1D8KGS2</accession>
<organism evidence="1 2">
    <name type="scientific">Synechococcus phage S-CAM1</name>
    <dbReference type="NCBI Taxonomy" id="754037"/>
    <lineage>
        <taxon>Viruses</taxon>
        <taxon>Duplodnaviria</taxon>
        <taxon>Heunggongvirae</taxon>
        <taxon>Uroviricota</taxon>
        <taxon>Caudoviricetes</taxon>
        <taxon>Pantevenvirales</taxon>
        <taxon>Kyanoviridae</taxon>
        <taxon>Anaposvirus</taxon>
        <taxon>Anaposvirus socalone</taxon>
    </lineage>
</organism>
<sequence length="97" mass="10173">MAGSGISRIKDLESGHQCWPPVPVITGSLNVFVNKKAALRVGDVTSVHVCGNNPPHTDKCVKGSLTIFCNKKAIMRIGDVLSFGAVMTQGSHTVLAG</sequence>
<reference evidence="1 2" key="1">
    <citation type="journal article" date="2016" name="Virology">
        <title>The genomic content and context of auxiliary metabolic genes in marine cyanomyoviruses.</title>
        <authorList>
            <person name="Crummett L.T."/>
            <person name="Puxty R.J."/>
            <person name="Weihe C."/>
            <person name="Marston M.F."/>
            <person name="Martiny J.B."/>
        </authorList>
    </citation>
    <scope>NUCLEOTIDE SEQUENCE [LARGE SCALE GENOMIC DNA]</scope>
    <source>
        <strain evidence="1">0809CC03</strain>
    </source>
</reference>
<dbReference type="Pfam" id="PF05488">
    <property type="entry name" value="PAAR_motif"/>
    <property type="match status" value="1"/>
</dbReference>
<dbReference type="InterPro" id="IPR008727">
    <property type="entry name" value="PAAR_motif"/>
</dbReference>
<proteinExistence type="predicted"/>
<dbReference type="Gene3D" id="2.60.200.60">
    <property type="match status" value="1"/>
</dbReference>
<evidence type="ECO:0000313" key="1">
    <source>
        <dbReference type="EMBL" id="AOV57836.1"/>
    </source>
</evidence>